<dbReference type="NCBIfam" id="TIGR03970">
    <property type="entry name" value="Rv0697"/>
    <property type="match status" value="1"/>
</dbReference>
<comment type="cofactor">
    <cofactor evidence="1 5">
        <name>FAD</name>
        <dbReference type="ChEBI" id="CHEBI:57692"/>
    </cofactor>
</comment>
<evidence type="ECO:0000256" key="5">
    <source>
        <dbReference type="PIRSR" id="PIRSR000137-2"/>
    </source>
</evidence>
<dbReference type="Proteomes" id="UP000022835">
    <property type="component" value="Unassembled WGS sequence"/>
</dbReference>
<feature type="binding site" evidence="5">
    <location>
        <position position="451"/>
    </location>
    <ligand>
        <name>FAD</name>
        <dbReference type="ChEBI" id="CHEBI:57692"/>
    </ligand>
</feature>
<dbReference type="GO" id="GO:0050660">
    <property type="term" value="F:flavin adenine dinucleotide binding"/>
    <property type="evidence" value="ECO:0007669"/>
    <property type="project" value="InterPro"/>
</dbReference>
<comment type="caution">
    <text evidence="8">The sequence shown here is derived from an EMBL/GenBank/DDBJ whole genome shotgun (WGS) entry which is preliminary data.</text>
</comment>
<sequence>MADHSTRSDVLIVGAGSAGSVLAERLSADPTCRVTVVEAGPGPDEPGVRDLTRNGLQLPIGAASPLAQRYRTRLTDDPARDADIVRGVTVGGSGAVNGGYFCRALPVDFDGPALPGWSWSEVIPHYRAIQTDLDFPDRADGGPIAIRRTNELVGSTAAFVDAARDAGLRWLPDLNAEPIGENSPPGIGAVPLNIVDGVRGGPGAAFLEPAAARPNLTVLPRTRVLRIRLSGSRAVGVETVGPDGPSVLEADRVVLSAGAISSAQLLMLSGIGPAATLRRLGIAVSADLAVGRRTWDHPEWVLPTTWTVAPQRPVLEVVLVIDGIEIRPYTGGFIAMVGDGTAGRPDWPHLGVALMNPRAAGRLSLHSTDPMVAPSIEHHYDRAGEDTAALRHGCEYAVEVLGTTTQLGEPMWSTSQHLCGTAPMGLDTDEHAVVDPRCRVRGIDRLWVVDGSVLPRITSRGPHATIAMIGHRAAEFVSAG</sequence>
<evidence type="ECO:0000256" key="1">
    <source>
        <dbReference type="ARBA" id="ARBA00001974"/>
    </source>
</evidence>
<dbReference type="RefSeq" id="WP_036347120.1">
    <property type="nucleotide sequence ID" value="NZ_JALN02000001.1"/>
</dbReference>
<dbReference type="InterPro" id="IPR000172">
    <property type="entry name" value="GMC_OxRdtase_N"/>
</dbReference>
<keyword evidence="9" id="KW-1185">Reference proteome</keyword>
<organism evidence="8 9">
    <name type="scientific">Mycolicibacterium aromaticivorans JS19b1 = JCM 16368</name>
    <dbReference type="NCBI Taxonomy" id="1440774"/>
    <lineage>
        <taxon>Bacteria</taxon>
        <taxon>Bacillati</taxon>
        <taxon>Actinomycetota</taxon>
        <taxon>Actinomycetes</taxon>
        <taxon>Mycobacteriales</taxon>
        <taxon>Mycobacteriaceae</taxon>
        <taxon>Mycolicibacterium</taxon>
    </lineage>
</organism>
<feature type="domain" description="Glucose-methanol-choline oxidoreductase C-terminal" evidence="7">
    <location>
        <begin position="357"/>
        <end position="470"/>
    </location>
</feature>
<dbReference type="AlphaFoldDB" id="A0A064CJR6"/>
<keyword evidence="3" id="KW-0285">Flavoprotein</keyword>
<dbReference type="EMBL" id="JALN02000001">
    <property type="protein sequence ID" value="KDF00790.1"/>
    <property type="molecule type" value="Genomic_DNA"/>
</dbReference>
<evidence type="ECO:0000256" key="3">
    <source>
        <dbReference type="ARBA" id="ARBA00022630"/>
    </source>
</evidence>
<feature type="domain" description="Glucose-methanol-choline oxidoreductase N-terminal" evidence="6">
    <location>
        <begin position="9"/>
        <end position="299"/>
    </location>
</feature>
<dbReference type="OrthoDB" id="9785276at2"/>
<gene>
    <name evidence="8" type="ORF">Y900_018085</name>
</gene>
<dbReference type="InterPro" id="IPR036188">
    <property type="entry name" value="FAD/NAD-bd_sf"/>
</dbReference>
<dbReference type="PIRSF" id="PIRSF000137">
    <property type="entry name" value="Alcohol_oxidase"/>
    <property type="match status" value="1"/>
</dbReference>
<evidence type="ECO:0000256" key="4">
    <source>
        <dbReference type="ARBA" id="ARBA00022827"/>
    </source>
</evidence>
<dbReference type="InterPro" id="IPR007867">
    <property type="entry name" value="GMC_OxRtase_C"/>
</dbReference>
<dbReference type="eggNOG" id="COG2303">
    <property type="taxonomic scope" value="Bacteria"/>
</dbReference>
<dbReference type="InterPro" id="IPR023978">
    <property type="entry name" value="GMC_oxidoreductase_bact"/>
</dbReference>
<accession>A0A064CJR6</accession>
<dbReference type="InterPro" id="IPR012132">
    <property type="entry name" value="GMC_OxRdtase"/>
</dbReference>
<evidence type="ECO:0000259" key="6">
    <source>
        <dbReference type="Pfam" id="PF00732"/>
    </source>
</evidence>
<evidence type="ECO:0000313" key="9">
    <source>
        <dbReference type="Proteomes" id="UP000022835"/>
    </source>
</evidence>
<comment type="similarity">
    <text evidence="2">Belongs to the GMC oxidoreductase family.</text>
</comment>
<dbReference type="GO" id="GO:0016614">
    <property type="term" value="F:oxidoreductase activity, acting on CH-OH group of donors"/>
    <property type="evidence" value="ECO:0007669"/>
    <property type="project" value="InterPro"/>
</dbReference>
<reference evidence="8" key="1">
    <citation type="submission" date="2014-05" db="EMBL/GenBank/DDBJ databases">
        <title>Genome sequence of Mycobacterium aromaticivorans strain JS19b1T (= DSM 45407T).</title>
        <authorList>
            <person name="Kwak Y."/>
            <person name="Park G.-S."/>
            <person name="Li Q.X."/>
            <person name="Lee S.-E."/>
            <person name="Shin J.-H."/>
        </authorList>
    </citation>
    <scope>NUCLEOTIDE SEQUENCE [LARGE SCALE GENOMIC DNA]</scope>
    <source>
        <strain evidence="8">JS19b1</strain>
    </source>
</reference>
<evidence type="ECO:0000256" key="2">
    <source>
        <dbReference type="ARBA" id="ARBA00010790"/>
    </source>
</evidence>
<dbReference type="Gene3D" id="3.50.50.60">
    <property type="entry name" value="FAD/NAD(P)-binding domain"/>
    <property type="match status" value="1"/>
</dbReference>
<dbReference type="SUPFAM" id="SSF51905">
    <property type="entry name" value="FAD/NAD(P)-binding domain"/>
    <property type="match status" value="1"/>
</dbReference>
<dbReference type="PANTHER" id="PTHR11552">
    <property type="entry name" value="GLUCOSE-METHANOL-CHOLINE GMC OXIDOREDUCTASE"/>
    <property type="match status" value="1"/>
</dbReference>
<dbReference type="Gene3D" id="3.30.410.40">
    <property type="match status" value="1"/>
</dbReference>
<protein>
    <submittedName>
        <fullName evidence="8">Dehydrogenase</fullName>
    </submittedName>
</protein>
<feature type="binding site" evidence="5">
    <location>
        <position position="224"/>
    </location>
    <ligand>
        <name>FAD</name>
        <dbReference type="ChEBI" id="CHEBI:57692"/>
    </ligand>
</feature>
<evidence type="ECO:0000259" key="7">
    <source>
        <dbReference type="Pfam" id="PF05199"/>
    </source>
</evidence>
<keyword evidence="4 5" id="KW-0274">FAD</keyword>
<dbReference type="PANTHER" id="PTHR11552:SF147">
    <property type="entry name" value="CHOLINE DEHYDROGENASE, MITOCHONDRIAL"/>
    <property type="match status" value="1"/>
</dbReference>
<evidence type="ECO:0000313" key="8">
    <source>
        <dbReference type="EMBL" id="KDF00790.1"/>
    </source>
</evidence>
<dbReference type="Pfam" id="PF00732">
    <property type="entry name" value="GMC_oxred_N"/>
    <property type="match status" value="1"/>
</dbReference>
<dbReference type="Pfam" id="PF05199">
    <property type="entry name" value="GMC_oxred_C"/>
    <property type="match status" value="1"/>
</dbReference>
<proteinExistence type="inferred from homology"/>
<dbReference type="STRING" id="1440774.Y900_018085"/>
<dbReference type="SUPFAM" id="SSF54373">
    <property type="entry name" value="FAD-linked reductases, C-terminal domain"/>
    <property type="match status" value="1"/>
</dbReference>
<name>A0A064CJR6_9MYCO</name>